<dbReference type="EMBL" id="NHOQ01000466">
    <property type="protein sequence ID" value="PWA30097.1"/>
    <property type="molecule type" value="Genomic_DNA"/>
</dbReference>
<gene>
    <name evidence="1" type="ORF">CCH79_00009771</name>
</gene>
<dbReference type="InterPro" id="IPR013320">
    <property type="entry name" value="ConA-like_dom_sf"/>
</dbReference>
<name>A0A315W2R7_GAMAF</name>
<dbReference type="Gene3D" id="2.60.120.920">
    <property type="match status" value="1"/>
</dbReference>
<reference evidence="1 2" key="1">
    <citation type="journal article" date="2018" name="G3 (Bethesda)">
        <title>A High-Quality Reference Genome for the Invasive Mosquitofish Gambusia affinis Using a Chicago Library.</title>
        <authorList>
            <person name="Hoffberg S.L."/>
            <person name="Troendle N.J."/>
            <person name="Glenn T.C."/>
            <person name="Mahmud O."/>
            <person name="Louha S."/>
            <person name="Chalopin D."/>
            <person name="Bennetzen J.L."/>
            <person name="Mauricio R."/>
        </authorList>
    </citation>
    <scope>NUCLEOTIDE SEQUENCE [LARGE SCALE GENOMIC DNA]</scope>
    <source>
        <strain evidence="1">NE01/NJP1002.9</strain>
        <tissue evidence="1">Muscle</tissue>
    </source>
</reference>
<dbReference type="SUPFAM" id="SSF49899">
    <property type="entry name" value="Concanavalin A-like lectins/glucanases"/>
    <property type="match status" value="1"/>
</dbReference>
<dbReference type="AlphaFoldDB" id="A0A315W2R7"/>
<dbReference type="InterPro" id="IPR043136">
    <property type="entry name" value="B30.2/SPRY_sf"/>
</dbReference>
<evidence type="ECO:0000313" key="1">
    <source>
        <dbReference type="EMBL" id="PWA30097.1"/>
    </source>
</evidence>
<sequence length="72" mass="8085">MQRSLRGSTRGGPVSSRVGVYLDHEAGFLSYSVSESMTLIHRVQTRFTQPLHAGVFAEFDSSVEFCELNELY</sequence>
<organism evidence="1 2">
    <name type="scientific">Gambusia affinis</name>
    <name type="common">Western mosquitofish</name>
    <name type="synonym">Heterandria affinis</name>
    <dbReference type="NCBI Taxonomy" id="33528"/>
    <lineage>
        <taxon>Eukaryota</taxon>
        <taxon>Metazoa</taxon>
        <taxon>Chordata</taxon>
        <taxon>Craniata</taxon>
        <taxon>Vertebrata</taxon>
        <taxon>Euteleostomi</taxon>
        <taxon>Actinopterygii</taxon>
        <taxon>Neopterygii</taxon>
        <taxon>Teleostei</taxon>
        <taxon>Neoteleostei</taxon>
        <taxon>Acanthomorphata</taxon>
        <taxon>Ovalentaria</taxon>
        <taxon>Atherinomorphae</taxon>
        <taxon>Cyprinodontiformes</taxon>
        <taxon>Poeciliidae</taxon>
        <taxon>Poeciliinae</taxon>
        <taxon>Gambusia</taxon>
    </lineage>
</organism>
<keyword evidence="2" id="KW-1185">Reference proteome</keyword>
<dbReference type="Proteomes" id="UP000250572">
    <property type="component" value="Unassembled WGS sequence"/>
</dbReference>
<protein>
    <recommendedName>
        <fullName evidence="3">B30.2/SPRY domain-containing protein</fullName>
    </recommendedName>
</protein>
<comment type="caution">
    <text evidence="1">The sequence shown here is derived from an EMBL/GenBank/DDBJ whole genome shotgun (WGS) entry which is preliminary data.</text>
</comment>
<evidence type="ECO:0000313" key="2">
    <source>
        <dbReference type="Proteomes" id="UP000250572"/>
    </source>
</evidence>
<evidence type="ECO:0008006" key="3">
    <source>
        <dbReference type="Google" id="ProtNLM"/>
    </source>
</evidence>
<proteinExistence type="predicted"/>
<accession>A0A315W2R7</accession>